<sequence length="79" mass="8322">MQVSFVCSEHSIKSRSAEDRLNRQNAGSPSLGTRGKGAAPVLSTRTMHGGILRAQRSCPTVMSSSRGGAYQKHPLPGNG</sequence>
<evidence type="ECO:0000313" key="3">
    <source>
        <dbReference type="Proteomes" id="UP000694396"/>
    </source>
</evidence>
<evidence type="ECO:0000313" key="2">
    <source>
        <dbReference type="Ensembl" id="ENSCRFP00000009465.1"/>
    </source>
</evidence>
<accession>A0A8C3QPU9</accession>
<dbReference type="Proteomes" id="UP000694396">
    <property type="component" value="Unplaced"/>
</dbReference>
<proteinExistence type="predicted"/>
<reference evidence="2" key="1">
    <citation type="submission" date="2025-08" db="UniProtKB">
        <authorList>
            <consortium name="Ensembl"/>
        </authorList>
    </citation>
    <scope>IDENTIFICATION</scope>
</reference>
<name>A0A8C3QPU9_9PASS</name>
<dbReference type="AlphaFoldDB" id="A0A8C3QPU9"/>
<reference evidence="2" key="2">
    <citation type="submission" date="2025-09" db="UniProtKB">
        <authorList>
            <consortium name="Ensembl"/>
        </authorList>
    </citation>
    <scope>IDENTIFICATION</scope>
</reference>
<organism evidence="2 3">
    <name type="scientific">Cyanoderma ruficeps</name>
    <name type="common">rufous-capped babbler</name>
    <dbReference type="NCBI Taxonomy" id="181631"/>
    <lineage>
        <taxon>Eukaryota</taxon>
        <taxon>Metazoa</taxon>
        <taxon>Chordata</taxon>
        <taxon>Craniata</taxon>
        <taxon>Vertebrata</taxon>
        <taxon>Euteleostomi</taxon>
        <taxon>Archelosauria</taxon>
        <taxon>Archosauria</taxon>
        <taxon>Dinosauria</taxon>
        <taxon>Saurischia</taxon>
        <taxon>Theropoda</taxon>
        <taxon>Coelurosauria</taxon>
        <taxon>Aves</taxon>
        <taxon>Neognathae</taxon>
        <taxon>Neoaves</taxon>
        <taxon>Telluraves</taxon>
        <taxon>Australaves</taxon>
        <taxon>Passeriformes</taxon>
        <taxon>Sylvioidea</taxon>
        <taxon>Timaliidae</taxon>
        <taxon>Cyanoderma</taxon>
    </lineage>
</organism>
<keyword evidence="3" id="KW-1185">Reference proteome</keyword>
<protein>
    <submittedName>
        <fullName evidence="2">Uncharacterized protein</fullName>
    </submittedName>
</protein>
<evidence type="ECO:0000256" key="1">
    <source>
        <dbReference type="SAM" id="MobiDB-lite"/>
    </source>
</evidence>
<feature type="compositionally biased region" description="Polar residues" evidence="1">
    <location>
        <begin position="57"/>
        <end position="66"/>
    </location>
</feature>
<feature type="region of interest" description="Disordered" evidence="1">
    <location>
        <begin position="55"/>
        <end position="79"/>
    </location>
</feature>
<feature type="compositionally biased region" description="Basic and acidic residues" evidence="1">
    <location>
        <begin position="10"/>
        <end position="22"/>
    </location>
</feature>
<dbReference type="Ensembl" id="ENSCRFT00000009802.1">
    <property type="protein sequence ID" value="ENSCRFP00000009465.1"/>
    <property type="gene ID" value="ENSCRFG00000007382.1"/>
</dbReference>
<feature type="region of interest" description="Disordered" evidence="1">
    <location>
        <begin position="1"/>
        <end position="41"/>
    </location>
</feature>